<dbReference type="EMBL" id="CP118166">
    <property type="protein sequence ID" value="WDI31305.1"/>
    <property type="molecule type" value="Genomic_DNA"/>
</dbReference>
<dbReference type="Proteomes" id="UP001214043">
    <property type="component" value="Chromosome"/>
</dbReference>
<reference evidence="3" key="1">
    <citation type="submission" date="2023-02" db="EMBL/GenBank/DDBJ databases">
        <title>Genome sequence of Hyphococcus flavus.</title>
        <authorList>
            <person name="Rong J.-C."/>
            <person name="Zhao Q."/>
            <person name="Yi M."/>
            <person name="Wu J.-Y."/>
        </authorList>
    </citation>
    <scope>NUCLEOTIDE SEQUENCE</scope>
    <source>
        <strain evidence="3">MCCC 1K03223</strain>
    </source>
</reference>
<dbReference type="Gene3D" id="3.30.450.150">
    <property type="entry name" value="Haem-degrading domain"/>
    <property type="match status" value="3"/>
</dbReference>
<gene>
    <name evidence="3" type="ORF">PUV54_15250</name>
</gene>
<protein>
    <submittedName>
        <fullName evidence="3">Heme-binding protein</fullName>
    </submittedName>
</protein>
<dbReference type="SUPFAM" id="SSF143744">
    <property type="entry name" value="GlcG-like"/>
    <property type="match status" value="2"/>
</dbReference>
<dbReference type="Pfam" id="PF03928">
    <property type="entry name" value="HbpS-like"/>
    <property type="match status" value="3"/>
</dbReference>
<feature type="compositionally biased region" description="Pro residues" evidence="1">
    <location>
        <begin position="27"/>
        <end position="42"/>
    </location>
</feature>
<dbReference type="KEGG" id="hfl:PUV54_15250"/>
<feature type="chain" id="PRO_5041918651" evidence="2">
    <location>
        <begin position="19"/>
        <end position="672"/>
    </location>
</feature>
<evidence type="ECO:0000313" key="4">
    <source>
        <dbReference type="Proteomes" id="UP001214043"/>
    </source>
</evidence>
<dbReference type="PROSITE" id="PS51257">
    <property type="entry name" value="PROKAR_LIPOPROTEIN"/>
    <property type="match status" value="1"/>
</dbReference>
<keyword evidence="2" id="KW-0732">Signal</keyword>
<feature type="region of interest" description="Disordered" evidence="1">
    <location>
        <begin position="21"/>
        <end position="43"/>
    </location>
</feature>
<sequence length="672" mass="68683">MPAAKKLLFAAASMLALAACGGSESTQPPPVTTPTTPDPPATSPLFKPELRMLTASDVETVVAQAVSEAGARGAPATIAIVDRVGNVLAIFQMNGAAPTTFVREGPAGTPNTSLQGVEVPSTLAAISKAITGAYLSSGGNAFSTRTASQIVQEHFPPAPTTVGLESGPLFGVQFSQLPCSDLNTRAIGGGPTIGPQRAPLGLAADPGGFPLYKDGFVVGGIGIITDDDYGFDPNILDVDDSDEEAIAWAGTSGFAAPATIRANRISVDGTTLRFSDTTDADLMSNPGAAPSFASIAGGVQGDLIDVTSYFDGASGGGVYAGVSYGAEGSGIREATPAEYSNSDIFVLTDGAGTNRYPATGGTDGASVASPLTAAEVTVLLEEAFDIMTRARGQIRQPLNSRAQVSISIVDTNGQILGIVRGPDAPIFGTDVSLQKARTAAFFTNEIAASDLTGTPGPSIAGFNTTKSVASYLQDVRDFIPDPTALTGTFAFADRSGGNISRPYFPDGEVGTANGPLSLPITEWNIFATGLQTSLVVDNILEHVVHVVTSGGSSDTAPACSALPDIPTLGGTQNRLQNGIQIFPGSVPIYRGDILVGGIGVSGDGIDQDDMISFLGVHNAAERLGGAINNAPEAIRADQIVISVNGAPVRLRYINCPFNPFVGSDEQNVCQGK</sequence>
<keyword evidence="4" id="KW-1185">Reference proteome</keyword>
<accession>A0AAE9ZJ07</accession>
<evidence type="ECO:0000256" key="2">
    <source>
        <dbReference type="SAM" id="SignalP"/>
    </source>
</evidence>
<feature type="signal peptide" evidence="2">
    <location>
        <begin position="1"/>
        <end position="18"/>
    </location>
</feature>
<organism evidence="3 4">
    <name type="scientific">Hyphococcus flavus</name>
    <dbReference type="NCBI Taxonomy" id="1866326"/>
    <lineage>
        <taxon>Bacteria</taxon>
        <taxon>Pseudomonadati</taxon>
        <taxon>Pseudomonadota</taxon>
        <taxon>Alphaproteobacteria</taxon>
        <taxon>Parvularculales</taxon>
        <taxon>Parvularculaceae</taxon>
        <taxon>Hyphococcus</taxon>
    </lineage>
</organism>
<dbReference type="AlphaFoldDB" id="A0AAE9ZJ07"/>
<name>A0AAE9ZJ07_9PROT</name>
<evidence type="ECO:0000313" key="3">
    <source>
        <dbReference type="EMBL" id="WDI31305.1"/>
    </source>
</evidence>
<dbReference type="InterPro" id="IPR052517">
    <property type="entry name" value="GlcG_carb_metab_protein"/>
</dbReference>
<dbReference type="RefSeq" id="WP_274493167.1">
    <property type="nucleotide sequence ID" value="NZ_CP118166.1"/>
</dbReference>
<evidence type="ECO:0000256" key="1">
    <source>
        <dbReference type="SAM" id="MobiDB-lite"/>
    </source>
</evidence>
<dbReference type="InterPro" id="IPR005624">
    <property type="entry name" value="PduO/GlcC-like"/>
</dbReference>
<dbReference type="PANTHER" id="PTHR34309">
    <property type="entry name" value="SLR1406 PROTEIN"/>
    <property type="match status" value="1"/>
</dbReference>
<dbReference type="InterPro" id="IPR038084">
    <property type="entry name" value="PduO/GlcC-like_sf"/>
</dbReference>
<proteinExistence type="predicted"/>
<dbReference type="PANTHER" id="PTHR34309:SF1">
    <property type="entry name" value="PROTEIN GLCG"/>
    <property type="match status" value="1"/>
</dbReference>